<reference evidence="2 3" key="1">
    <citation type="submission" date="2019-09" db="EMBL/GenBank/DDBJ databases">
        <authorList>
            <person name="Ou C."/>
        </authorList>
    </citation>
    <scope>NUCLEOTIDE SEQUENCE [LARGE SCALE GENOMIC DNA]</scope>
    <source>
        <strain evidence="2">S2</strain>
        <tissue evidence="2">Leaf</tissue>
    </source>
</reference>
<proteinExistence type="predicted"/>
<sequence>MSNRLVELGQRIERLKGHTLDNFVPSSSSISREEEERISPSSTSKGSEQFNWEREEEMAGNQDELRALEDFAQPIIPNSPSCILLPIEARNYDLKSSHFHMFPSFYGLPNEDPLAHIKEFYNVVSAGGALKKKNAQESYNIYEMLGSNAQHKDLRGVSQGDNEKPNEEPSHATSSLEAPNLHKAQSNEPLQTVLSQSQDEFDEEDALMEEVAALEALALYPLNVSPIVEPLESSMSHLTPSTVKAPKLELKPLPPHLK</sequence>
<accession>A0A5N5G7G3</accession>
<feature type="region of interest" description="Disordered" evidence="1">
    <location>
        <begin position="150"/>
        <end position="178"/>
    </location>
</feature>
<dbReference type="Proteomes" id="UP000327157">
    <property type="component" value="Chromosome 17"/>
</dbReference>
<dbReference type="OrthoDB" id="1829610at2759"/>
<reference evidence="3" key="2">
    <citation type="submission" date="2019-10" db="EMBL/GenBank/DDBJ databases">
        <title>A de novo genome assembly of a pear dwarfing rootstock.</title>
        <authorList>
            <person name="Wang F."/>
            <person name="Wang J."/>
            <person name="Li S."/>
            <person name="Zhang Y."/>
            <person name="Fang M."/>
            <person name="Ma L."/>
            <person name="Zhao Y."/>
            <person name="Jiang S."/>
        </authorList>
    </citation>
    <scope>NUCLEOTIDE SEQUENCE [LARGE SCALE GENOMIC DNA]</scope>
</reference>
<feature type="region of interest" description="Disordered" evidence="1">
    <location>
        <begin position="23"/>
        <end position="52"/>
    </location>
</feature>
<organism evidence="2 3">
    <name type="scientific">Pyrus ussuriensis x Pyrus communis</name>
    <dbReference type="NCBI Taxonomy" id="2448454"/>
    <lineage>
        <taxon>Eukaryota</taxon>
        <taxon>Viridiplantae</taxon>
        <taxon>Streptophyta</taxon>
        <taxon>Embryophyta</taxon>
        <taxon>Tracheophyta</taxon>
        <taxon>Spermatophyta</taxon>
        <taxon>Magnoliopsida</taxon>
        <taxon>eudicotyledons</taxon>
        <taxon>Gunneridae</taxon>
        <taxon>Pentapetalae</taxon>
        <taxon>rosids</taxon>
        <taxon>fabids</taxon>
        <taxon>Rosales</taxon>
        <taxon>Rosaceae</taxon>
        <taxon>Amygdaloideae</taxon>
        <taxon>Maleae</taxon>
        <taxon>Pyrus</taxon>
    </lineage>
</organism>
<name>A0A5N5G7G3_9ROSA</name>
<protein>
    <submittedName>
        <fullName evidence="2">Uncharacterized protein</fullName>
    </submittedName>
</protein>
<keyword evidence="3" id="KW-1185">Reference proteome</keyword>
<comment type="caution">
    <text evidence="2">The sequence shown here is derived from an EMBL/GenBank/DDBJ whole genome shotgun (WGS) entry which is preliminary data.</text>
</comment>
<evidence type="ECO:0000313" key="3">
    <source>
        <dbReference type="Proteomes" id="UP000327157"/>
    </source>
</evidence>
<dbReference type="EMBL" id="SMOL01000487">
    <property type="protein sequence ID" value="KAB2611208.1"/>
    <property type="molecule type" value="Genomic_DNA"/>
</dbReference>
<dbReference type="AlphaFoldDB" id="A0A5N5G7G3"/>
<evidence type="ECO:0000256" key="1">
    <source>
        <dbReference type="SAM" id="MobiDB-lite"/>
    </source>
</evidence>
<feature type="compositionally biased region" description="Basic and acidic residues" evidence="1">
    <location>
        <begin position="150"/>
        <end position="170"/>
    </location>
</feature>
<evidence type="ECO:0000313" key="2">
    <source>
        <dbReference type="EMBL" id="KAB2611208.1"/>
    </source>
</evidence>
<feature type="region of interest" description="Disordered" evidence="1">
    <location>
        <begin position="236"/>
        <end position="258"/>
    </location>
</feature>
<reference evidence="2 3" key="3">
    <citation type="submission" date="2019-11" db="EMBL/GenBank/DDBJ databases">
        <title>A de novo genome assembly of a pear dwarfing rootstock.</title>
        <authorList>
            <person name="Wang F."/>
            <person name="Wang J."/>
            <person name="Li S."/>
            <person name="Zhang Y."/>
            <person name="Fang M."/>
            <person name="Ma L."/>
            <person name="Zhao Y."/>
            <person name="Jiang S."/>
        </authorList>
    </citation>
    <scope>NUCLEOTIDE SEQUENCE [LARGE SCALE GENOMIC DNA]</scope>
    <source>
        <strain evidence="2">S2</strain>
        <tissue evidence="2">Leaf</tissue>
    </source>
</reference>
<gene>
    <name evidence="2" type="ORF">D8674_019240</name>
</gene>